<dbReference type="InterPro" id="IPR001296">
    <property type="entry name" value="Glyco_trans_1"/>
</dbReference>
<dbReference type="PANTHER" id="PTHR12526:SF629">
    <property type="entry name" value="TEICHURONIC ACID BIOSYNTHESIS GLYCOSYLTRANSFERASE TUAH-RELATED"/>
    <property type="match status" value="1"/>
</dbReference>
<protein>
    <submittedName>
        <fullName evidence="5">Poly(Glycerol-phosphate) alpha-glucosyltransferase</fullName>
    </submittedName>
</protein>
<dbReference type="EMBL" id="BKZQ01000001">
    <property type="protein sequence ID" value="GER68831.1"/>
    <property type="molecule type" value="Genomic_DNA"/>
</dbReference>
<evidence type="ECO:0000259" key="3">
    <source>
        <dbReference type="Pfam" id="PF00534"/>
    </source>
</evidence>
<dbReference type="Pfam" id="PF09318">
    <property type="entry name" value="Glyco_trans_A_1"/>
    <property type="match status" value="1"/>
</dbReference>
<evidence type="ECO:0000313" key="6">
    <source>
        <dbReference type="Proteomes" id="UP000391919"/>
    </source>
</evidence>
<gene>
    <name evidence="5" type="primary">tagE</name>
    <name evidence="5" type="ORF">BpJC7_01340</name>
</gene>
<dbReference type="GO" id="GO:0016757">
    <property type="term" value="F:glycosyltransferase activity"/>
    <property type="evidence" value="ECO:0007669"/>
    <property type="project" value="UniProtKB-KW"/>
</dbReference>
<evidence type="ECO:0000259" key="4">
    <source>
        <dbReference type="Pfam" id="PF09318"/>
    </source>
</evidence>
<dbReference type="Pfam" id="PF00534">
    <property type="entry name" value="Glycos_transf_1"/>
    <property type="match status" value="1"/>
</dbReference>
<feature type="domain" description="Glycosyl transferase family 1" evidence="3">
    <location>
        <begin position="326"/>
        <end position="481"/>
    </location>
</feature>
<sequence length="527" mass="61771">MGNVTPIFIFNSLDTIRGGLTKAVLTRANALIDTFPQIYIFTLKYQKNHEQIINKLYESGKLDRRVKVLNMFVDIDPFKEKEKVTLDPKIYEIKEDGFVEFKDNGSKELSFRYYKNGLYVKYKRFDKKNRLMLIDYMNEGRHRIRREEYNQDGTLSRVQHMDLFQNKPKLERYMSKNGECFLSLWIDPKTGKGGRCQLYYPHPIEFKNLNELYSFWITEKIKKIDNPILMTDSRKTDEILLNVTDSKCKRIAILHNNHFAKPYTAGSDIKATWKPLFNNIEKFDKVVFLTNEQKNDVSERFGKHNHFTVIPHSVIPTYIDPKITFNPYLAVTLARYEEQKRLDEAIHAFKYVIDAIPTAEYHIYGFGPDENKLKELIEKLNLNKNVFLKGFTDNPTSVYQSASCSILTSDYEGFGLVITESLAAGTPVIAYDIKYGPKDIIRNGIDGYLVPKGDQKQLAEKIIKIMTNQDLRNQFSQNASEVVKRFSYEMYRQKWVELFKEFKDDTPQVETKQSKKTPGRFWSLFKK</sequence>
<comment type="caution">
    <text evidence="5">The sequence shown here is derived from an EMBL/GenBank/DDBJ whole genome shotgun (WGS) entry which is preliminary data.</text>
</comment>
<dbReference type="PANTHER" id="PTHR12526">
    <property type="entry name" value="GLYCOSYLTRANSFERASE"/>
    <property type="match status" value="1"/>
</dbReference>
<keyword evidence="2" id="KW-0808">Transferase</keyword>
<dbReference type="Gene3D" id="3.40.50.2000">
    <property type="entry name" value="Glycogen Phosphorylase B"/>
    <property type="match status" value="3"/>
</dbReference>
<dbReference type="SUPFAM" id="SSF53756">
    <property type="entry name" value="UDP-Glycosyltransferase/glycogen phosphorylase"/>
    <property type="match status" value="1"/>
</dbReference>
<reference evidence="5 6" key="1">
    <citation type="submission" date="2019-09" db="EMBL/GenBank/DDBJ databases">
        <title>Draft genome sequence of Bacillus sp. JC-7.</title>
        <authorList>
            <person name="Tanaka N."/>
            <person name="Shiwa Y."/>
            <person name="Fujita N."/>
            <person name="Tanasupawat S."/>
        </authorList>
    </citation>
    <scope>NUCLEOTIDE SEQUENCE [LARGE SCALE GENOMIC DNA]</scope>
    <source>
        <strain evidence="5 6">JC-7</strain>
    </source>
</reference>
<proteinExistence type="predicted"/>
<dbReference type="RefSeq" id="WP_253718578.1">
    <property type="nucleotide sequence ID" value="NZ_BKZQ01000001.1"/>
</dbReference>
<dbReference type="AlphaFoldDB" id="A0A5J4JAT1"/>
<evidence type="ECO:0000313" key="5">
    <source>
        <dbReference type="EMBL" id="GER68831.1"/>
    </source>
</evidence>
<dbReference type="Proteomes" id="UP000391919">
    <property type="component" value="Unassembled WGS sequence"/>
</dbReference>
<feature type="domain" description="Glycosyl transferase 1" evidence="4">
    <location>
        <begin position="8"/>
        <end position="182"/>
    </location>
</feature>
<name>A0A5J4JAT1_9BACI</name>
<keyword evidence="6" id="KW-1185">Reference proteome</keyword>
<evidence type="ECO:0000256" key="2">
    <source>
        <dbReference type="ARBA" id="ARBA00022679"/>
    </source>
</evidence>
<keyword evidence="1" id="KW-0328">Glycosyltransferase</keyword>
<accession>A0A5J4JAT1</accession>
<evidence type="ECO:0000256" key="1">
    <source>
        <dbReference type="ARBA" id="ARBA00022676"/>
    </source>
</evidence>
<dbReference type="InterPro" id="IPR015397">
    <property type="entry name" value="Glyco_trans_A_1"/>
</dbReference>
<organism evidence="5 6">
    <name type="scientific">Weizmannia acidilactici</name>
    <dbReference type="NCBI Taxonomy" id="2607726"/>
    <lineage>
        <taxon>Bacteria</taxon>
        <taxon>Bacillati</taxon>
        <taxon>Bacillota</taxon>
        <taxon>Bacilli</taxon>
        <taxon>Bacillales</taxon>
        <taxon>Bacillaceae</taxon>
        <taxon>Heyndrickxia</taxon>
    </lineage>
</organism>